<evidence type="ECO:0000313" key="1">
    <source>
        <dbReference type="EMBL" id="PWZ96218.1"/>
    </source>
</evidence>
<comment type="caution">
    <text evidence="1">The sequence shown here is derived from an EMBL/GenBank/DDBJ whole genome shotgun (WGS) entry which is preliminary data.</text>
</comment>
<organism evidence="1 2">
    <name type="scientific">Staphylococcus pseudintermedius</name>
    <dbReference type="NCBI Taxonomy" id="283734"/>
    <lineage>
        <taxon>Bacteria</taxon>
        <taxon>Bacillati</taxon>
        <taxon>Bacillota</taxon>
        <taxon>Bacilli</taxon>
        <taxon>Bacillales</taxon>
        <taxon>Staphylococcaceae</taxon>
        <taxon>Staphylococcus</taxon>
        <taxon>Staphylococcus intermedius group</taxon>
    </lineage>
</organism>
<gene>
    <name evidence="1" type="ORF">DD924_14245</name>
</gene>
<evidence type="ECO:0000313" key="2">
    <source>
        <dbReference type="Proteomes" id="UP000246351"/>
    </source>
</evidence>
<dbReference type="AlphaFoldDB" id="A0A317Z7A9"/>
<dbReference type="EMBL" id="QEIV01001487">
    <property type="protein sequence ID" value="PWZ96218.1"/>
    <property type="molecule type" value="Genomic_DNA"/>
</dbReference>
<sequence length="62" mass="7309">TVINVISQKALQEYKVSLLGQESQEDIAFKMEEELVEYYSYLNKIQRFQNKLPQLFHENGGE</sequence>
<name>A0A317Z7A9_STAPS</name>
<dbReference type="Proteomes" id="UP000246351">
    <property type="component" value="Unassembled WGS sequence"/>
</dbReference>
<feature type="non-terminal residue" evidence="1">
    <location>
        <position position="1"/>
    </location>
</feature>
<accession>A0A317Z7A9</accession>
<reference evidence="1 2" key="1">
    <citation type="journal article" date="2018" name="Vet. Microbiol.">
        <title>Clonal diversity and geographic distribution of methicillin-resistant Staphylococcus pseudintermedius from Australian animals: Discovery of novel sequence types.</title>
        <authorList>
            <person name="Worthing K.A."/>
            <person name="Abraham S."/>
            <person name="Coombs G.W."/>
            <person name="Pang S."/>
            <person name="Saputra S."/>
            <person name="Jordan D."/>
            <person name="Trott D.J."/>
            <person name="Norris J.M."/>
        </authorList>
    </citation>
    <scope>NUCLEOTIDE SEQUENCE [LARGE SCALE GENOMIC DNA]</scope>
    <source>
        <strain evidence="1 2">ST71 3</strain>
    </source>
</reference>
<protein>
    <submittedName>
        <fullName evidence="1">Uncharacterized protein</fullName>
    </submittedName>
</protein>
<proteinExistence type="predicted"/>